<reference evidence="1 2" key="1">
    <citation type="submission" date="2019-08" db="EMBL/GenBank/DDBJ databases">
        <title>In-depth cultivation of the pig gut microbiome towards novel bacterial diversity and tailored functional studies.</title>
        <authorList>
            <person name="Wylensek D."/>
            <person name="Hitch T.C.A."/>
            <person name="Clavel T."/>
        </authorList>
    </citation>
    <scope>NUCLEOTIDE SEQUENCE [LARGE SCALE GENOMIC DNA]</scope>
    <source>
        <strain evidence="1 2">WCA-MUC-591-APC-3H</strain>
    </source>
</reference>
<name>A0A6L5Y5C4_9FIRM</name>
<organism evidence="1 2">
    <name type="scientific">Hornefia butyriciproducens</name>
    <dbReference type="NCBI Taxonomy" id="2652293"/>
    <lineage>
        <taxon>Bacteria</taxon>
        <taxon>Bacillati</taxon>
        <taxon>Bacillota</taxon>
        <taxon>Clostridia</taxon>
        <taxon>Peptostreptococcales</taxon>
        <taxon>Anaerovoracaceae</taxon>
        <taxon>Hornefia</taxon>
    </lineage>
</organism>
<evidence type="ECO:0000313" key="2">
    <source>
        <dbReference type="Proteomes" id="UP000474676"/>
    </source>
</evidence>
<proteinExistence type="predicted"/>
<dbReference type="GeneID" id="303114673"/>
<gene>
    <name evidence="1" type="ORF">FYJ64_04990</name>
</gene>
<protein>
    <submittedName>
        <fullName evidence="1">Uncharacterized protein</fullName>
    </submittedName>
</protein>
<dbReference type="RefSeq" id="WP_154574111.1">
    <property type="nucleotide sequence ID" value="NZ_VUMZ01000003.1"/>
</dbReference>
<accession>A0A6L5Y5C4</accession>
<dbReference type="EMBL" id="VUMZ01000003">
    <property type="protein sequence ID" value="MST51665.1"/>
    <property type="molecule type" value="Genomic_DNA"/>
</dbReference>
<sequence length="454" mass="50804">MSKYRYTELEQQLNNVLVHQDKELARIAFPDTKDIDENIRQSEELLRSLGVKFPNGASLAVQEIPKKVMVVPSWESLCLEAEAAVGNQCVLEDLFTAEELQTNEQAIVALNEEYNQLHRLDKYDITISATAGLLAAAVEILLVGIPQKTPEGLKGGVLANYVRDYFDKRYPEAEMEKLANSKVSKVPYDAQDNRNTVVNVEGLSTYYHRLLSLGHDPLLGLVIGVADIMTGRMTTIDKTGKAVSQVIDGYANRTEKDIFFAIAKQITHFKSDITTSMGLPAPLMGLFNLLQFGNIGDEDQTIAEIVQGMYYEGYDFIHFCTLSIPVMIAEVVTRLGYAIKRIKEGHPVKESIPLSTNHEKHPKLGTMLFIGHSAATAVNAGKVYFTKNPMAINYPQWLAFGKYSYQQLKWVLIEKPEARDAFVRGTINEQLDEVLLSVDETFTDISREYIVVIG</sequence>
<comment type="caution">
    <text evidence="1">The sequence shown here is derived from an EMBL/GenBank/DDBJ whole genome shotgun (WGS) entry which is preliminary data.</text>
</comment>
<keyword evidence="2" id="KW-1185">Reference proteome</keyword>
<dbReference type="AlphaFoldDB" id="A0A6L5Y5C4"/>
<dbReference type="Proteomes" id="UP000474676">
    <property type="component" value="Unassembled WGS sequence"/>
</dbReference>
<evidence type="ECO:0000313" key="1">
    <source>
        <dbReference type="EMBL" id="MST51665.1"/>
    </source>
</evidence>